<accession>A0A8S5P1I7</accession>
<reference evidence="1" key="1">
    <citation type="journal article" date="2021" name="Proc. Natl. Acad. Sci. U.S.A.">
        <title>A Catalog of Tens of Thousands of Viruses from Human Metagenomes Reveals Hidden Associations with Chronic Diseases.</title>
        <authorList>
            <person name="Tisza M.J."/>
            <person name="Buck C.B."/>
        </authorList>
    </citation>
    <scope>NUCLEOTIDE SEQUENCE</scope>
    <source>
        <strain evidence="1">Ctg2r17</strain>
    </source>
</reference>
<dbReference type="EMBL" id="BK015303">
    <property type="protein sequence ID" value="DAE00504.1"/>
    <property type="molecule type" value="Genomic_DNA"/>
</dbReference>
<proteinExistence type="predicted"/>
<organism evidence="1">
    <name type="scientific">Siphoviridae sp. ctg2r17</name>
    <dbReference type="NCBI Taxonomy" id="2825601"/>
    <lineage>
        <taxon>Viruses</taxon>
        <taxon>Duplodnaviria</taxon>
        <taxon>Heunggongvirae</taxon>
        <taxon>Uroviricota</taxon>
        <taxon>Caudoviricetes</taxon>
    </lineage>
</organism>
<sequence length="64" mass="7579">MSSGRLCGRQSTSFRYRLLTCCGRRGLLKTSAVVGLYYNINMLLTLKRIIIRLYKEYRYIFYGK</sequence>
<protein>
    <submittedName>
        <fullName evidence="1">Uncharacterized protein</fullName>
    </submittedName>
</protein>
<name>A0A8S5P1I7_9CAUD</name>
<evidence type="ECO:0000313" key="1">
    <source>
        <dbReference type="EMBL" id="DAE00504.1"/>
    </source>
</evidence>